<dbReference type="InterPro" id="IPR012999">
    <property type="entry name" value="Pyr_OxRdtase_I_AS"/>
</dbReference>
<gene>
    <name evidence="14" type="ORF">SAMN04488503_1158</name>
</gene>
<dbReference type="InterPro" id="IPR004099">
    <property type="entry name" value="Pyr_nucl-diS_OxRdtase_dimer"/>
</dbReference>
<comment type="similarity">
    <text evidence="1 11">Belongs to the class-I pyridine nucleotide-disulfide oxidoreductase family.</text>
</comment>
<keyword evidence="15" id="KW-1185">Reference proteome</keyword>
<feature type="binding site" evidence="9">
    <location>
        <position position="114"/>
    </location>
    <ligand>
        <name>FAD</name>
        <dbReference type="ChEBI" id="CHEBI:57692"/>
    </ligand>
</feature>
<feature type="binding site" evidence="9">
    <location>
        <position position="271"/>
    </location>
    <ligand>
        <name>NAD(+)</name>
        <dbReference type="ChEBI" id="CHEBI:57540"/>
    </ligand>
</feature>
<keyword evidence="5 9" id="KW-0520">NAD</keyword>
<dbReference type="GO" id="GO:0004148">
    <property type="term" value="F:dihydrolipoyl dehydrogenase (NADH) activity"/>
    <property type="evidence" value="ECO:0007669"/>
    <property type="project" value="TreeGrafter"/>
</dbReference>
<dbReference type="OrthoDB" id="9786429at2"/>
<keyword evidence="6" id="KW-1015">Disulfide bond</keyword>
<evidence type="ECO:0000259" key="13">
    <source>
        <dbReference type="Pfam" id="PF07992"/>
    </source>
</evidence>
<dbReference type="InterPro" id="IPR001100">
    <property type="entry name" value="Pyr_nuc-diS_OxRdtase"/>
</dbReference>
<dbReference type="InterPro" id="IPR036188">
    <property type="entry name" value="FAD/NAD-bd_sf"/>
</dbReference>
<keyword evidence="4 11" id="KW-0560">Oxidoreductase</keyword>
<dbReference type="RefSeq" id="WP_089272649.1">
    <property type="nucleotide sequence ID" value="NZ_FZOC01000002.1"/>
</dbReference>
<dbReference type="PRINTS" id="PR00411">
    <property type="entry name" value="PNDRDTASEI"/>
</dbReference>
<dbReference type="SUPFAM" id="SSF55424">
    <property type="entry name" value="FAD/NAD-linked reductases, dimerisation (C-terminal) domain"/>
    <property type="match status" value="1"/>
</dbReference>
<keyword evidence="3 9" id="KW-0274">FAD</keyword>
<sequence>MTTQYDLVVLGGGPGGFDAAVEAAAAGLKTALVEAAELGGTCLNRGCIPTKLWLGATSAIEELAAQSKARVASGEVRVDFAALQAKKDRHVAATRKAMAARLAQLGVDLHAGRGRLADSASIEVAGTDGTRTIGFKNLLVATGSRPACFPGLTPDGVRVLDSTGFLALPAMPQSLIVVGGGFIGLEMAQAAHRLGAKITIVDALPRIAGPEDREVSRALEAAFRRMGWELRLGVQVTSVTTQGDSAVLTMQTSAESAGEELAAECALVAVGRRPNSADLGLESLGVELSGPGSVRTNEYLEAAPGVYAVGDVNGRTLLAHAASHQAHYVVQRLLGKGGKAPYDSGPVPSILYGNPEVLRVGLMADEAKAGGESVLVSRAQLIQNPIAQAHAATQGFVKCVWRQGRLVGVTAVGADVSRMAVSAALLVRAGWTREDAAGFMFPHPTLDESLKAAMLADKEAA</sequence>
<dbReference type="Gene3D" id="3.30.390.30">
    <property type="match status" value="1"/>
</dbReference>
<evidence type="ECO:0000259" key="12">
    <source>
        <dbReference type="Pfam" id="PF02852"/>
    </source>
</evidence>
<evidence type="ECO:0000313" key="15">
    <source>
        <dbReference type="Proteomes" id="UP000198324"/>
    </source>
</evidence>
<reference evidence="14 15" key="1">
    <citation type="submission" date="2017-06" db="EMBL/GenBank/DDBJ databases">
        <authorList>
            <person name="Kim H.J."/>
            <person name="Triplett B.A."/>
        </authorList>
    </citation>
    <scope>NUCLEOTIDE SEQUENCE [LARGE SCALE GENOMIC DNA]</scope>
    <source>
        <strain evidence="14 15">DSM 13116</strain>
    </source>
</reference>
<organism evidence="14 15">
    <name type="scientific">Humidesulfovibrio mexicanus</name>
    <dbReference type="NCBI Taxonomy" id="147047"/>
    <lineage>
        <taxon>Bacteria</taxon>
        <taxon>Pseudomonadati</taxon>
        <taxon>Thermodesulfobacteriota</taxon>
        <taxon>Desulfovibrionia</taxon>
        <taxon>Desulfovibrionales</taxon>
        <taxon>Desulfovibrionaceae</taxon>
        <taxon>Humidesulfovibrio</taxon>
    </lineage>
</organism>
<dbReference type="PIRSF" id="PIRSF000350">
    <property type="entry name" value="Mercury_reductase_MerA"/>
    <property type="match status" value="1"/>
</dbReference>
<feature type="active site" description="Proton acceptor" evidence="8">
    <location>
        <position position="443"/>
    </location>
</feature>
<evidence type="ECO:0000256" key="1">
    <source>
        <dbReference type="ARBA" id="ARBA00007532"/>
    </source>
</evidence>
<dbReference type="PROSITE" id="PS00076">
    <property type="entry name" value="PYRIDINE_REDOX_1"/>
    <property type="match status" value="1"/>
</dbReference>
<dbReference type="GO" id="GO:0050660">
    <property type="term" value="F:flavin adenine dinucleotide binding"/>
    <property type="evidence" value="ECO:0007669"/>
    <property type="project" value="TreeGrafter"/>
</dbReference>
<dbReference type="InterPro" id="IPR050151">
    <property type="entry name" value="Class-I_Pyr_Nuc-Dis_Oxidored"/>
</dbReference>
<evidence type="ECO:0000256" key="5">
    <source>
        <dbReference type="ARBA" id="ARBA00023027"/>
    </source>
</evidence>
<dbReference type="EMBL" id="FZOC01000002">
    <property type="protein sequence ID" value="SNR77066.1"/>
    <property type="molecule type" value="Genomic_DNA"/>
</dbReference>
<feature type="disulfide bond" description="Redox-active" evidence="10">
    <location>
        <begin position="42"/>
        <end position="47"/>
    </location>
</feature>
<evidence type="ECO:0000256" key="2">
    <source>
        <dbReference type="ARBA" id="ARBA00022630"/>
    </source>
</evidence>
<feature type="binding site" evidence="9">
    <location>
        <position position="311"/>
    </location>
    <ligand>
        <name>FAD</name>
        <dbReference type="ChEBI" id="CHEBI:57692"/>
    </ligand>
</feature>
<dbReference type="Pfam" id="PF02852">
    <property type="entry name" value="Pyr_redox_dim"/>
    <property type="match status" value="1"/>
</dbReference>
<dbReference type="Gene3D" id="3.50.50.60">
    <property type="entry name" value="FAD/NAD(P)-binding domain"/>
    <property type="match status" value="2"/>
</dbReference>
<dbReference type="PANTHER" id="PTHR22912:SF151">
    <property type="entry name" value="DIHYDROLIPOYL DEHYDROGENASE, MITOCHONDRIAL"/>
    <property type="match status" value="1"/>
</dbReference>
<dbReference type="Pfam" id="PF07992">
    <property type="entry name" value="Pyr_redox_2"/>
    <property type="match status" value="1"/>
</dbReference>
<evidence type="ECO:0000313" key="14">
    <source>
        <dbReference type="EMBL" id="SNR77066.1"/>
    </source>
</evidence>
<feature type="binding site" evidence="9">
    <location>
        <begin position="142"/>
        <end position="144"/>
    </location>
    <ligand>
        <name>FAD</name>
        <dbReference type="ChEBI" id="CHEBI:57692"/>
    </ligand>
</feature>
<proteinExistence type="inferred from homology"/>
<evidence type="ECO:0000256" key="3">
    <source>
        <dbReference type="ARBA" id="ARBA00022827"/>
    </source>
</evidence>
<keyword evidence="7 11" id="KW-0676">Redox-active center</keyword>
<feature type="binding site" evidence="9">
    <location>
        <begin position="179"/>
        <end position="186"/>
    </location>
    <ligand>
        <name>NAD(+)</name>
        <dbReference type="ChEBI" id="CHEBI:57540"/>
    </ligand>
</feature>
<evidence type="ECO:0000256" key="9">
    <source>
        <dbReference type="PIRSR" id="PIRSR000350-3"/>
    </source>
</evidence>
<evidence type="ECO:0000256" key="7">
    <source>
        <dbReference type="ARBA" id="ARBA00023284"/>
    </source>
</evidence>
<dbReference type="PRINTS" id="PR00368">
    <property type="entry name" value="FADPNR"/>
</dbReference>
<dbReference type="InterPro" id="IPR023753">
    <property type="entry name" value="FAD/NAD-binding_dom"/>
</dbReference>
<feature type="domain" description="Pyridine nucleotide-disulphide oxidoreductase dimerisation" evidence="12">
    <location>
        <begin position="347"/>
        <end position="453"/>
    </location>
</feature>
<name>A0A238Z146_9BACT</name>
<dbReference type="Proteomes" id="UP000198324">
    <property type="component" value="Unassembled WGS sequence"/>
</dbReference>
<keyword evidence="2 11" id="KW-0285">Flavoprotein</keyword>
<dbReference type="PANTHER" id="PTHR22912">
    <property type="entry name" value="DISULFIDE OXIDOREDUCTASE"/>
    <property type="match status" value="1"/>
</dbReference>
<comment type="cofactor">
    <cofactor evidence="9">
        <name>FAD</name>
        <dbReference type="ChEBI" id="CHEBI:57692"/>
    </cofactor>
    <text evidence="9">Binds 1 FAD per subunit.</text>
</comment>
<feature type="binding site" evidence="9">
    <location>
        <position position="51"/>
    </location>
    <ligand>
        <name>FAD</name>
        <dbReference type="ChEBI" id="CHEBI:57692"/>
    </ligand>
</feature>
<dbReference type="SUPFAM" id="SSF51905">
    <property type="entry name" value="FAD/NAD(P)-binding domain"/>
    <property type="match status" value="1"/>
</dbReference>
<feature type="domain" description="FAD/NAD(P)-binding" evidence="13">
    <location>
        <begin position="5"/>
        <end position="326"/>
    </location>
</feature>
<dbReference type="AlphaFoldDB" id="A0A238Z146"/>
<evidence type="ECO:0000256" key="10">
    <source>
        <dbReference type="PIRSR" id="PIRSR000350-4"/>
    </source>
</evidence>
<dbReference type="InterPro" id="IPR016156">
    <property type="entry name" value="FAD/NAD-linked_Rdtase_dimer_sf"/>
</dbReference>
<evidence type="ECO:0000256" key="6">
    <source>
        <dbReference type="ARBA" id="ARBA00023157"/>
    </source>
</evidence>
<evidence type="ECO:0000256" key="11">
    <source>
        <dbReference type="RuleBase" id="RU003691"/>
    </source>
</evidence>
<keyword evidence="9" id="KW-0547">Nucleotide-binding</keyword>
<evidence type="ECO:0000256" key="8">
    <source>
        <dbReference type="PIRSR" id="PIRSR000350-2"/>
    </source>
</evidence>
<accession>A0A238Z146</accession>
<dbReference type="GO" id="GO:0006103">
    <property type="term" value="P:2-oxoglutarate metabolic process"/>
    <property type="evidence" value="ECO:0007669"/>
    <property type="project" value="TreeGrafter"/>
</dbReference>
<evidence type="ECO:0000256" key="4">
    <source>
        <dbReference type="ARBA" id="ARBA00023002"/>
    </source>
</evidence>
<protein>
    <submittedName>
        <fullName evidence="14">Dihydrolipoamide dehydrogenase</fullName>
    </submittedName>
</protein>